<organism evidence="1 2">
    <name type="scientific">Rhododendron molle</name>
    <name type="common">Chinese azalea</name>
    <name type="synonym">Azalea mollis</name>
    <dbReference type="NCBI Taxonomy" id="49168"/>
    <lineage>
        <taxon>Eukaryota</taxon>
        <taxon>Viridiplantae</taxon>
        <taxon>Streptophyta</taxon>
        <taxon>Embryophyta</taxon>
        <taxon>Tracheophyta</taxon>
        <taxon>Spermatophyta</taxon>
        <taxon>Magnoliopsida</taxon>
        <taxon>eudicotyledons</taxon>
        <taxon>Gunneridae</taxon>
        <taxon>Pentapetalae</taxon>
        <taxon>asterids</taxon>
        <taxon>Ericales</taxon>
        <taxon>Ericaceae</taxon>
        <taxon>Ericoideae</taxon>
        <taxon>Rhodoreae</taxon>
        <taxon>Rhododendron</taxon>
    </lineage>
</organism>
<evidence type="ECO:0000313" key="2">
    <source>
        <dbReference type="Proteomes" id="UP001062846"/>
    </source>
</evidence>
<sequence>MKTSFNSMRMEEEEEGLRVGYGSLLRPSSLKYKGRTKKAVWITTFGCSLAKHRTSNTLEAKDILLHLGPFDSSIYLQLITHSMIPCVCVLQFQVILTKNDLQRSLGLRRSWYISYIRG</sequence>
<name>A0ACC0NC78_RHOML</name>
<proteinExistence type="predicted"/>
<reference evidence="1" key="1">
    <citation type="submission" date="2022-02" db="EMBL/GenBank/DDBJ databases">
        <title>Plant Genome Project.</title>
        <authorList>
            <person name="Zhang R.-G."/>
        </authorList>
    </citation>
    <scope>NUCLEOTIDE SEQUENCE</scope>
    <source>
        <strain evidence="1">AT1</strain>
    </source>
</reference>
<evidence type="ECO:0000313" key="1">
    <source>
        <dbReference type="EMBL" id="KAI8550841.1"/>
    </source>
</evidence>
<dbReference type="EMBL" id="CM046393">
    <property type="protein sequence ID" value="KAI8550841.1"/>
    <property type="molecule type" value="Genomic_DNA"/>
</dbReference>
<accession>A0ACC0NC78</accession>
<gene>
    <name evidence="1" type="ORF">RHMOL_Rhmol06G0138800</name>
</gene>
<keyword evidence="2" id="KW-1185">Reference proteome</keyword>
<dbReference type="Proteomes" id="UP001062846">
    <property type="component" value="Chromosome 6"/>
</dbReference>
<comment type="caution">
    <text evidence="1">The sequence shown here is derived from an EMBL/GenBank/DDBJ whole genome shotgun (WGS) entry which is preliminary data.</text>
</comment>
<protein>
    <submittedName>
        <fullName evidence="1">Uncharacterized protein</fullName>
    </submittedName>
</protein>